<accession>A0A2P5E982</accession>
<dbReference type="InParanoid" id="A0A2P5E982"/>
<dbReference type="Proteomes" id="UP000237000">
    <property type="component" value="Unassembled WGS sequence"/>
</dbReference>
<proteinExistence type="predicted"/>
<name>A0A2P5E982_TREOI</name>
<organism evidence="1 2">
    <name type="scientific">Trema orientale</name>
    <name type="common">Charcoal tree</name>
    <name type="synonym">Celtis orientalis</name>
    <dbReference type="NCBI Taxonomy" id="63057"/>
    <lineage>
        <taxon>Eukaryota</taxon>
        <taxon>Viridiplantae</taxon>
        <taxon>Streptophyta</taxon>
        <taxon>Embryophyta</taxon>
        <taxon>Tracheophyta</taxon>
        <taxon>Spermatophyta</taxon>
        <taxon>Magnoliopsida</taxon>
        <taxon>eudicotyledons</taxon>
        <taxon>Gunneridae</taxon>
        <taxon>Pentapetalae</taxon>
        <taxon>rosids</taxon>
        <taxon>fabids</taxon>
        <taxon>Rosales</taxon>
        <taxon>Cannabaceae</taxon>
        <taxon>Trema</taxon>
    </lineage>
</organism>
<evidence type="ECO:0000313" key="1">
    <source>
        <dbReference type="EMBL" id="PON82103.1"/>
    </source>
</evidence>
<dbReference type="OrthoDB" id="10389174at2759"/>
<keyword evidence="2" id="KW-1185">Reference proteome</keyword>
<dbReference type="AlphaFoldDB" id="A0A2P5E982"/>
<protein>
    <submittedName>
        <fullName evidence="1">Uncharacterized protein</fullName>
    </submittedName>
</protein>
<dbReference type="EMBL" id="JXTC01000202">
    <property type="protein sequence ID" value="PON82103.1"/>
    <property type="molecule type" value="Genomic_DNA"/>
</dbReference>
<feature type="non-terminal residue" evidence="1">
    <location>
        <position position="1"/>
    </location>
</feature>
<comment type="caution">
    <text evidence="1">The sequence shown here is derived from an EMBL/GenBank/DDBJ whole genome shotgun (WGS) entry which is preliminary data.</text>
</comment>
<reference evidence="2" key="1">
    <citation type="submission" date="2016-06" db="EMBL/GenBank/DDBJ databases">
        <title>Parallel loss of symbiosis genes in relatives of nitrogen-fixing non-legume Parasponia.</title>
        <authorList>
            <person name="Van Velzen R."/>
            <person name="Holmer R."/>
            <person name="Bu F."/>
            <person name="Rutten L."/>
            <person name="Van Zeijl A."/>
            <person name="Liu W."/>
            <person name="Santuari L."/>
            <person name="Cao Q."/>
            <person name="Sharma T."/>
            <person name="Shen D."/>
            <person name="Roswanjaya Y."/>
            <person name="Wardhani T."/>
            <person name="Kalhor M.S."/>
            <person name="Jansen J."/>
            <person name="Van den Hoogen J."/>
            <person name="Gungor B."/>
            <person name="Hartog M."/>
            <person name="Hontelez J."/>
            <person name="Verver J."/>
            <person name="Yang W.-C."/>
            <person name="Schijlen E."/>
            <person name="Repin R."/>
            <person name="Schilthuizen M."/>
            <person name="Schranz E."/>
            <person name="Heidstra R."/>
            <person name="Miyata K."/>
            <person name="Fedorova E."/>
            <person name="Kohlen W."/>
            <person name="Bisseling T."/>
            <person name="Smit S."/>
            <person name="Geurts R."/>
        </authorList>
    </citation>
    <scope>NUCLEOTIDE SEQUENCE [LARGE SCALE GENOMIC DNA]</scope>
    <source>
        <strain evidence="2">cv. RG33-2</strain>
    </source>
</reference>
<sequence length="126" mass="13706">LRSALAFSNATLESPSKTTKLKFMEIARSMAREAAIASAASGLIKGSEEVTTTLMSPWWSRATKAAVIADGEWDMSKLIFVQFSGGGSQPRSLSMDGSVEIKLSLNSQNKELMDFDMAMGDGTWFW</sequence>
<evidence type="ECO:0000313" key="2">
    <source>
        <dbReference type="Proteomes" id="UP000237000"/>
    </source>
</evidence>
<gene>
    <name evidence="1" type="ORF">TorRG33x02_220980</name>
</gene>